<comment type="caution">
    <text evidence="1">The sequence shown here is derived from an EMBL/GenBank/DDBJ whole genome shotgun (WGS) entry which is preliminary data.</text>
</comment>
<dbReference type="STRING" id="1562698.DESAMIL20_285"/>
<name>A0A1X4XZ94_9BACT</name>
<dbReference type="InterPro" id="IPR019734">
    <property type="entry name" value="TPR_rpt"/>
</dbReference>
<dbReference type="SUPFAM" id="SSF48452">
    <property type="entry name" value="TPR-like"/>
    <property type="match status" value="1"/>
</dbReference>
<sequence>MNECIESIQNENYNEAVNLAEKALEIKKDSLTHYYAGVAYYYADNIALSLLHLQLAKEKASKNQKKMANIQIMLGVVYKDLGVIEKATDYLNQAILNPQIQKNQKSFAYIKLTEIYKDFDIDKAIDCGLIALNCATFKEQKLEVYNMLGECYKIINDISKSISCLEKAKPLIKDQTDLEYLKLDLADLYLQNKDYDKARRLYSSLIKSNDNQIKCNAYKGLGLINQTKNKTDALANFKKALDYCEENDNNEILNLINQSRKLTIV</sequence>
<gene>
    <name evidence="1" type="ORF">DESAMIL20_285</name>
</gene>
<reference evidence="1 2" key="1">
    <citation type="journal article" date="2017" name="Front. Microbiol.">
        <title>Genome Sequence of Desulfurella amilsii Strain TR1 and Comparative Genomics of Desulfurellaceae Family.</title>
        <authorList>
            <person name="Florentino A.P."/>
            <person name="Stams A.J."/>
            <person name="Sanchez-Andrea I."/>
        </authorList>
    </citation>
    <scope>NUCLEOTIDE SEQUENCE [LARGE SCALE GENOMIC DNA]</scope>
    <source>
        <strain evidence="1 2">TR1</strain>
    </source>
</reference>
<evidence type="ECO:0000313" key="2">
    <source>
        <dbReference type="Proteomes" id="UP000194141"/>
    </source>
</evidence>
<organism evidence="1 2">
    <name type="scientific">Desulfurella amilsii</name>
    <dbReference type="NCBI Taxonomy" id="1562698"/>
    <lineage>
        <taxon>Bacteria</taxon>
        <taxon>Pseudomonadati</taxon>
        <taxon>Campylobacterota</taxon>
        <taxon>Desulfurellia</taxon>
        <taxon>Desulfurellales</taxon>
        <taxon>Desulfurellaceae</taxon>
        <taxon>Desulfurella</taxon>
    </lineage>
</organism>
<dbReference type="EMBL" id="MDSU01000002">
    <property type="protein sequence ID" value="OSS42855.1"/>
    <property type="molecule type" value="Genomic_DNA"/>
</dbReference>
<dbReference type="Gene3D" id="1.25.40.10">
    <property type="entry name" value="Tetratricopeptide repeat domain"/>
    <property type="match status" value="2"/>
</dbReference>
<proteinExistence type="predicted"/>
<protein>
    <recommendedName>
        <fullName evidence="3">Tetratricopeptide repeat protein</fullName>
    </recommendedName>
</protein>
<dbReference type="PANTHER" id="PTHR12558">
    <property type="entry name" value="CELL DIVISION CYCLE 16,23,27"/>
    <property type="match status" value="1"/>
</dbReference>
<dbReference type="OrthoDB" id="9778366at2"/>
<dbReference type="SMART" id="SM00028">
    <property type="entry name" value="TPR"/>
    <property type="match status" value="5"/>
</dbReference>
<dbReference type="InterPro" id="IPR011990">
    <property type="entry name" value="TPR-like_helical_dom_sf"/>
</dbReference>
<evidence type="ECO:0008006" key="3">
    <source>
        <dbReference type="Google" id="ProtNLM"/>
    </source>
</evidence>
<dbReference type="Pfam" id="PF13181">
    <property type="entry name" value="TPR_8"/>
    <property type="match status" value="2"/>
</dbReference>
<keyword evidence="2" id="KW-1185">Reference proteome</keyword>
<accession>A0A1X4XZ94</accession>
<dbReference type="Proteomes" id="UP000194141">
    <property type="component" value="Unassembled WGS sequence"/>
</dbReference>
<evidence type="ECO:0000313" key="1">
    <source>
        <dbReference type="EMBL" id="OSS42855.1"/>
    </source>
</evidence>
<dbReference type="RefSeq" id="WP_086033103.1">
    <property type="nucleotide sequence ID" value="NZ_MDSU01000002.1"/>
</dbReference>
<dbReference type="AlphaFoldDB" id="A0A1X4XZ94"/>
<dbReference type="PANTHER" id="PTHR12558:SF13">
    <property type="entry name" value="CELL DIVISION CYCLE PROTEIN 27 HOMOLOG"/>
    <property type="match status" value="1"/>
</dbReference>